<evidence type="ECO:0000313" key="2">
    <source>
        <dbReference type="Proteomes" id="UP000691718"/>
    </source>
</evidence>
<reference evidence="1" key="1">
    <citation type="submission" date="2021-04" db="EMBL/GenBank/DDBJ databases">
        <authorList>
            <person name="Tunstrom K."/>
        </authorList>
    </citation>
    <scope>NUCLEOTIDE SEQUENCE</scope>
</reference>
<proteinExistence type="predicted"/>
<accession>A0A8S3WTD9</accession>
<keyword evidence="2" id="KW-1185">Reference proteome</keyword>
<sequence length="41" mass="5046">LKMPLRNARINKLKNISRRLLEDTQDDKEEFKKKNVSWYPE</sequence>
<name>A0A8S3WTD9_PARAO</name>
<dbReference type="Proteomes" id="UP000691718">
    <property type="component" value="Unassembled WGS sequence"/>
</dbReference>
<dbReference type="EMBL" id="CAJQZP010000676">
    <property type="protein sequence ID" value="CAG4976441.1"/>
    <property type="molecule type" value="Genomic_DNA"/>
</dbReference>
<comment type="caution">
    <text evidence="1">The sequence shown here is derived from an EMBL/GenBank/DDBJ whole genome shotgun (WGS) entry which is preliminary data.</text>
</comment>
<organism evidence="1 2">
    <name type="scientific">Parnassius apollo</name>
    <name type="common">Apollo butterfly</name>
    <name type="synonym">Papilio apollo</name>
    <dbReference type="NCBI Taxonomy" id="110799"/>
    <lineage>
        <taxon>Eukaryota</taxon>
        <taxon>Metazoa</taxon>
        <taxon>Ecdysozoa</taxon>
        <taxon>Arthropoda</taxon>
        <taxon>Hexapoda</taxon>
        <taxon>Insecta</taxon>
        <taxon>Pterygota</taxon>
        <taxon>Neoptera</taxon>
        <taxon>Endopterygota</taxon>
        <taxon>Lepidoptera</taxon>
        <taxon>Glossata</taxon>
        <taxon>Ditrysia</taxon>
        <taxon>Papilionoidea</taxon>
        <taxon>Papilionidae</taxon>
        <taxon>Parnassiinae</taxon>
        <taxon>Parnassini</taxon>
        <taxon>Parnassius</taxon>
        <taxon>Parnassius</taxon>
    </lineage>
</organism>
<evidence type="ECO:0000313" key="1">
    <source>
        <dbReference type="EMBL" id="CAG4976441.1"/>
    </source>
</evidence>
<dbReference type="AlphaFoldDB" id="A0A8S3WTD9"/>
<protein>
    <submittedName>
        <fullName evidence="1">(apollo) hypothetical protein</fullName>
    </submittedName>
</protein>
<gene>
    <name evidence="1" type="ORF">PAPOLLO_LOCUS9256</name>
</gene>
<feature type="non-terminal residue" evidence="1">
    <location>
        <position position="1"/>
    </location>
</feature>